<gene>
    <name evidence="2" type="ORF">CBG54_08455</name>
</gene>
<feature type="compositionally biased region" description="Basic residues" evidence="1">
    <location>
        <begin position="179"/>
        <end position="192"/>
    </location>
</feature>
<organism evidence="2 3">
    <name type="scientific">Fusobacterium nucleatum subsp. polymorphum</name>
    <name type="common">Fusobacterium polymorphum</name>
    <dbReference type="NCBI Taxonomy" id="76857"/>
    <lineage>
        <taxon>Bacteria</taxon>
        <taxon>Fusobacteriati</taxon>
        <taxon>Fusobacteriota</taxon>
        <taxon>Fusobacteriia</taxon>
        <taxon>Fusobacteriales</taxon>
        <taxon>Fusobacteriaceae</taxon>
        <taxon>Fusobacterium</taxon>
    </lineage>
</organism>
<evidence type="ECO:0000313" key="2">
    <source>
        <dbReference type="EMBL" id="PHI07054.1"/>
    </source>
</evidence>
<name>A0A2C6BSG0_FUSNP</name>
<proteinExistence type="predicted"/>
<protein>
    <submittedName>
        <fullName evidence="2">MerR family transcriptional regulator</fullName>
    </submittedName>
</protein>
<dbReference type="AlphaFoldDB" id="A0A2C6BSG0"/>
<reference evidence="2 3" key="1">
    <citation type="submission" date="2017-06" db="EMBL/GenBank/DDBJ databases">
        <title>Draft genome sequence of Fusobacterium nucleatum subsp. polymorphum KCOM 1271 (=ChDC F305).</title>
        <authorList>
            <person name="Kook J.-K."/>
            <person name="Park S.-N."/>
            <person name="Lim Y.K."/>
            <person name="Roh H."/>
        </authorList>
    </citation>
    <scope>NUCLEOTIDE SEQUENCE [LARGE SCALE GENOMIC DNA]</scope>
    <source>
        <strain evidence="3">KCOM 1271 (ChDC F305)</strain>
    </source>
</reference>
<dbReference type="RefSeq" id="WP_098974724.1">
    <property type="nucleotide sequence ID" value="NZ_CP077115.1"/>
</dbReference>
<evidence type="ECO:0000256" key="1">
    <source>
        <dbReference type="SAM" id="MobiDB-lite"/>
    </source>
</evidence>
<dbReference type="Proteomes" id="UP000224182">
    <property type="component" value="Unassembled WGS sequence"/>
</dbReference>
<accession>A0A2C6BSG0</accession>
<evidence type="ECO:0000313" key="3">
    <source>
        <dbReference type="Proteomes" id="UP000224182"/>
    </source>
</evidence>
<dbReference type="EMBL" id="NIRN01000001">
    <property type="protein sequence ID" value="PHI07054.1"/>
    <property type="molecule type" value="Genomic_DNA"/>
</dbReference>
<comment type="caution">
    <text evidence="2">The sequence shown here is derived from an EMBL/GenBank/DDBJ whole genome shotgun (WGS) entry which is preliminary data.</text>
</comment>
<sequence length="192" mass="21505">MNTKDNLVSSPELAELFGVTDRYIRMLAKDEIVKKSGTRGKYLLAESIKGFIAFLRESSSVDVDLKEVKLKKETEKIAKDIELKAIKISELKNELHSADTVRKVMTVMLTNLKGKLLAVPNKIAPLVVGCDNLGDIQDIVLSSIEDVLLELSEYSPELFKNKNIILEDEEEVEDEKSKGKGSNRKSKPKKNN</sequence>
<feature type="region of interest" description="Disordered" evidence="1">
    <location>
        <begin position="169"/>
        <end position="192"/>
    </location>
</feature>